<evidence type="ECO:0000313" key="2">
    <source>
        <dbReference type="EMBL" id="CAE7089016.1"/>
    </source>
</evidence>
<feature type="region of interest" description="Disordered" evidence="1">
    <location>
        <begin position="119"/>
        <end position="158"/>
    </location>
</feature>
<dbReference type="AlphaFoldDB" id="A0A8H3DZQ8"/>
<feature type="compositionally biased region" description="Low complexity" evidence="1">
    <location>
        <begin position="128"/>
        <end position="137"/>
    </location>
</feature>
<evidence type="ECO:0000256" key="1">
    <source>
        <dbReference type="SAM" id="MobiDB-lite"/>
    </source>
</evidence>
<comment type="caution">
    <text evidence="2">The sequence shown here is derived from an EMBL/GenBank/DDBJ whole genome shotgun (WGS) entry which is preliminary data.</text>
</comment>
<organism evidence="2 3">
    <name type="scientific">Rhizoctonia solani</name>
    <dbReference type="NCBI Taxonomy" id="456999"/>
    <lineage>
        <taxon>Eukaryota</taxon>
        <taxon>Fungi</taxon>
        <taxon>Dikarya</taxon>
        <taxon>Basidiomycota</taxon>
        <taxon>Agaricomycotina</taxon>
        <taxon>Agaricomycetes</taxon>
        <taxon>Cantharellales</taxon>
        <taxon>Ceratobasidiaceae</taxon>
        <taxon>Rhizoctonia</taxon>
    </lineage>
</organism>
<sequence length="549" mass="62536">MATTRTREIEQLKEQRRQDVRRRLEDTGWEEPDWTFPEFVARKWASLVDGPQALTERAWQKLYPRLVPYLEKNRESHQERSRMIRKGKRLRRIRRLLLGVRNATNLLEMDDEVILEFEDPDRSSAGNTTTNDTITSTPSANEHEPVGTVDLDGESGNSNDPTTIVFSKSVQAPFPPMIDLLKWPIIVNLLEADTDLDTIQDAFEASKGEIEAQIRSWRSTVEKELVDTLKAGTTGEDQGTHLDTEIPPLQLPPKSRLMDHITPDTRLLLRADSVFCASDDTVAPLPLHFPELFHILQDRPNDYFEVGFEECITYTIPKHGYTWDPSEVVSYPEGATAAKALLKELGRADAAHFELQELGARFTCGSCADKRLRTWDEMVQHYVKALTHANIAQKATAPVTYNNVHSLDISDKPKGKRKPLVTLHSVEDAKELSSRHQQWQNLVKCNLCDQLGIEFQSVRDVMVKHVRMVHSVKRPKAEHYKRTGSYYMSGPNRINDPVGNISDSTKATDQEMVKAISSSHSNYGQLGVHWSYYGSHFDLHPGWNQQDFS</sequence>
<protein>
    <submittedName>
        <fullName evidence="2">Uncharacterized protein</fullName>
    </submittedName>
</protein>
<reference evidence="2" key="1">
    <citation type="submission" date="2021-01" db="EMBL/GenBank/DDBJ databases">
        <authorList>
            <person name="Kaushik A."/>
        </authorList>
    </citation>
    <scope>NUCLEOTIDE SEQUENCE</scope>
    <source>
        <strain evidence="2">AG5</strain>
    </source>
</reference>
<dbReference type="Proteomes" id="UP000663827">
    <property type="component" value="Unassembled WGS sequence"/>
</dbReference>
<proteinExistence type="predicted"/>
<gene>
    <name evidence="2" type="ORF">RDB_LOCUS30363</name>
</gene>
<evidence type="ECO:0000313" key="3">
    <source>
        <dbReference type="Proteomes" id="UP000663827"/>
    </source>
</evidence>
<accession>A0A8H3DZQ8</accession>
<dbReference type="EMBL" id="CAJNJQ010000611">
    <property type="protein sequence ID" value="CAE7089016.1"/>
    <property type="molecule type" value="Genomic_DNA"/>
</dbReference>
<name>A0A8H3DZQ8_9AGAM</name>